<evidence type="ECO:0000313" key="2">
    <source>
        <dbReference type="EMBL" id="GAA3714547.1"/>
    </source>
</evidence>
<evidence type="ECO:0000313" key="3">
    <source>
        <dbReference type="Proteomes" id="UP001501468"/>
    </source>
</evidence>
<dbReference type="PANTHER" id="PTHR37418">
    <property type="entry name" value="3-KETO-5-AMINOHEXANOATE CLEAVAGE ENZYME-RELATED"/>
    <property type="match status" value="1"/>
</dbReference>
<keyword evidence="3" id="KW-1185">Reference proteome</keyword>
<evidence type="ECO:0000256" key="1">
    <source>
        <dbReference type="SAM" id="MobiDB-lite"/>
    </source>
</evidence>
<protein>
    <submittedName>
        <fullName evidence="2">3-keto-5-aminohexanoate cleavage protein</fullName>
    </submittedName>
</protein>
<proteinExistence type="predicted"/>
<sequence length="254" mass="27381">MIKACLNGDRTRRQHRSVPQTPDELARAAADAVAAGAFMVHVHPRDESGRETLETRHVVDAVTAIRAGTPGLRVSVSTRDGIAPSPQRKLAHVSEWPSPDLGGPDCASVNWHEDGAVEVAAALRDRGIGVEAGIWTPQSVSRFVATNWPWQVERVLVELIPGVTPGVDGPWAAERILAALGMSPVPVLVHGEELWVWPVLRWAQAAGYDVRVGLEDTLYLPNGREARDNAELVAAALRSEPTTPSRWPVPDAPG</sequence>
<dbReference type="Gene3D" id="3.20.20.70">
    <property type="entry name" value="Aldolase class I"/>
    <property type="match status" value="1"/>
</dbReference>
<dbReference type="InterPro" id="IPR013785">
    <property type="entry name" value="Aldolase_TIM"/>
</dbReference>
<accession>A0ABP7E7U0</accession>
<comment type="caution">
    <text evidence="2">The sequence shown here is derived from an EMBL/GenBank/DDBJ whole genome shotgun (WGS) entry which is preliminary data.</text>
</comment>
<dbReference type="Proteomes" id="UP001501468">
    <property type="component" value="Unassembled WGS sequence"/>
</dbReference>
<gene>
    <name evidence="2" type="ORF">GCM10022399_34000</name>
</gene>
<name>A0ABP7E7U0_9MICO</name>
<dbReference type="PANTHER" id="PTHR37418:SF1">
    <property type="entry name" value="3-KETO-5-AMINOHEXANOATE CLEAVAGE PROTEIN"/>
    <property type="match status" value="1"/>
</dbReference>
<reference evidence="3" key="1">
    <citation type="journal article" date="2019" name="Int. J. Syst. Evol. Microbiol.">
        <title>The Global Catalogue of Microorganisms (GCM) 10K type strain sequencing project: providing services to taxonomists for standard genome sequencing and annotation.</title>
        <authorList>
            <consortium name="The Broad Institute Genomics Platform"/>
            <consortium name="The Broad Institute Genome Sequencing Center for Infectious Disease"/>
            <person name="Wu L."/>
            <person name="Ma J."/>
        </authorList>
    </citation>
    <scope>NUCLEOTIDE SEQUENCE [LARGE SCALE GENOMIC DNA]</scope>
    <source>
        <strain evidence="3">JCM 17125</strain>
    </source>
</reference>
<dbReference type="EMBL" id="BAABDC010000006">
    <property type="protein sequence ID" value="GAA3714547.1"/>
    <property type="molecule type" value="Genomic_DNA"/>
</dbReference>
<feature type="region of interest" description="Disordered" evidence="1">
    <location>
        <begin position="1"/>
        <end position="23"/>
    </location>
</feature>
<dbReference type="Pfam" id="PF05853">
    <property type="entry name" value="BKACE"/>
    <property type="match status" value="1"/>
</dbReference>
<dbReference type="InterPro" id="IPR008567">
    <property type="entry name" value="BKACE"/>
</dbReference>
<dbReference type="RefSeq" id="WP_344949255.1">
    <property type="nucleotide sequence ID" value="NZ_BAABDC010000006.1"/>
</dbReference>
<organism evidence="2 3">
    <name type="scientific">Terrabacter ginsenosidimutans</name>
    <dbReference type="NCBI Taxonomy" id="490575"/>
    <lineage>
        <taxon>Bacteria</taxon>
        <taxon>Bacillati</taxon>
        <taxon>Actinomycetota</taxon>
        <taxon>Actinomycetes</taxon>
        <taxon>Micrococcales</taxon>
        <taxon>Intrasporangiaceae</taxon>
        <taxon>Terrabacter</taxon>
    </lineage>
</organism>